<comment type="caution">
    <text evidence="1">The sequence shown here is derived from an EMBL/GenBank/DDBJ whole genome shotgun (WGS) entry which is preliminary data.</text>
</comment>
<reference evidence="2" key="1">
    <citation type="journal article" date="2022" name="Mol. Ecol. Resour.">
        <title>The genomes of chicory, endive, great burdock and yacon provide insights into Asteraceae palaeo-polyploidization history and plant inulin production.</title>
        <authorList>
            <person name="Fan W."/>
            <person name="Wang S."/>
            <person name="Wang H."/>
            <person name="Wang A."/>
            <person name="Jiang F."/>
            <person name="Liu H."/>
            <person name="Zhao H."/>
            <person name="Xu D."/>
            <person name="Zhang Y."/>
        </authorList>
    </citation>
    <scope>NUCLEOTIDE SEQUENCE [LARGE SCALE GENOMIC DNA]</scope>
    <source>
        <strain evidence="2">cv. Yunnan</strain>
    </source>
</reference>
<organism evidence="1 2">
    <name type="scientific">Smallanthus sonchifolius</name>
    <dbReference type="NCBI Taxonomy" id="185202"/>
    <lineage>
        <taxon>Eukaryota</taxon>
        <taxon>Viridiplantae</taxon>
        <taxon>Streptophyta</taxon>
        <taxon>Embryophyta</taxon>
        <taxon>Tracheophyta</taxon>
        <taxon>Spermatophyta</taxon>
        <taxon>Magnoliopsida</taxon>
        <taxon>eudicotyledons</taxon>
        <taxon>Gunneridae</taxon>
        <taxon>Pentapetalae</taxon>
        <taxon>asterids</taxon>
        <taxon>campanulids</taxon>
        <taxon>Asterales</taxon>
        <taxon>Asteraceae</taxon>
        <taxon>Asteroideae</taxon>
        <taxon>Heliantheae alliance</taxon>
        <taxon>Millerieae</taxon>
        <taxon>Smallanthus</taxon>
    </lineage>
</organism>
<dbReference type="Proteomes" id="UP001056120">
    <property type="component" value="Linkage Group LG05"/>
</dbReference>
<sequence length="83" mass="9701">MKSDRSCEICKGGHGTTDCQMTQEQVEYLGYQNCNNSYGHEMMDQLLERDERRYQENVVKFKEHDTMIQSQGVALQNLERHVG</sequence>
<keyword evidence="2" id="KW-1185">Reference proteome</keyword>
<name>A0ACB9J562_9ASTR</name>
<evidence type="ECO:0000313" key="1">
    <source>
        <dbReference type="EMBL" id="KAI3815252.1"/>
    </source>
</evidence>
<evidence type="ECO:0000313" key="2">
    <source>
        <dbReference type="Proteomes" id="UP001056120"/>
    </source>
</evidence>
<reference evidence="1 2" key="2">
    <citation type="journal article" date="2022" name="Mol. Ecol. Resour.">
        <title>The genomes of chicory, endive, great burdock and yacon provide insights into Asteraceae paleo-polyploidization history and plant inulin production.</title>
        <authorList>
            <person name="Fan W."/>
            <person name="Wang S."/>
            <person name="Wang H."/>
            <person name="Wang A."/>
            <person name="Jiang F."/>
            <person name="Liu H."/>
            <person name="Zhao H."/>
            <person name="Xu D."/>
            <person name="Zhang Y."/>
        </authorList>
    </citation>
    <scope>NUCLEOTIDE SEQUENCE [LARGE SCALE GENOMIC DNA]</scope>
    <source>
        <strain evidence="2">cv. Yunnan</strain>
        <tissue evidence="1">Leaves</tissue>
    </source>
</reference>
<accession>A0ACB9J562</accession>
<gene>
    <name evidence="1" type="ORF">L1987_14913</name>
</gene>
<proteinExistence type="predicted"/>
<protein>
    <submittedName>
        <fullName evidence="1">Uncharacterized protein</fullName>
    </submittedName>
</protein>
<dbReference type="EMBL" id="CM042022">
    <property type="protein sequence ID" value="KAI3815252.1"/>
    <property type="molecule type" value="Genomic_DNA"/>
</dbReference>